<evidence type="ECO:0000256" key="1">
    <source>
        <dbReference type="ARBA" id="ARBA00000900"/>
    </source>
</evidence>
<evidence type="ECO:0000256" key="2">
    <source>
        <dbReference type="ARBA" id="ARBA00004141"/>
    </source>
</evidence>
<keyword evidence="4" id="KW-0808">Transferase</keyword>
<keyword evidence="9" id="KW-0862">Zinc</keyword>
<accession>A0A0R3XA18</accession>
<reference evidence="17" key="1">
    <citation type="submission" date="2017-02" db="UniProtKB">
        <authorList>
            <consortium name="WormBaseParasite"/>
        </authorList>
    </citation>
    <scope>IDENTIFICATION</scope>
</reference>
<keyword evidence="10" id="KW-1133">Transmembrane helix</keyword>
<dbReference type="GO" id="GO:0016020">
    <property type="term" value="C:membrane"/>
    <property type="evidence" value="ECO:0007669"/>
    <property type="project" value="UniProtKB-SubCell"/>
</dbReference>
<dbReference type="PROSITE" id="PS50089">
    <property type="entry name" value="ZF_RING_2"/>
    <property type="match status" value="1"/>
</dbReference>
<comment type="subcellular location">
    <subcellularLocation>
        <location evidence="2">Membrane</location>
        <topology evidence="2">Multi-pass membrane protein</topology>
    </subcellularLocation>
</comment>
<keyword evidence="7 12" id="KW-0863">Zinc-finger</keyword>
<evidence type="ECO:0000259" key="14">
    <source>
        <dbReference type="PROSITE" id="PS50089"/>
    </source>
</evidence>
<gene>
    <name evidence="15" type="ORF">TTAC_LOCUS10378</name>
</gene>
<evidence type="ECO:0000256" key="8">
    <source>
        <dbReference type="ARBA" id="ARBA00022786"/>
    </source>
</evidence>
<reference evidence="15 16" key="2">
    <citation type="submission" date="2018-11" db="EMBL/GenBank/DDBJ databases">
        <authorList>
            <consortium name="Pathogen Informatics"/>
        </authorList>
    </citation>
    <scope>NUCLEOTIDE SEQUENCE [LARGE SCALE GENOMIC DNA]</scope>
</reference>
<evidence type="ECO:0000256" key="6">
    <source>
        <dbReference type="ARBA" id="ARBA00022723"/>
    </source>
</evidence>
<dbReference type="AlphaFoldDB" id="A0A0R3XA18"/>
<evidence type="ECO:0000313" key="15">
    <source>
        <dbReference type="EMBL" id="VDM35358.1"/>
    </source>
</evidence>
<evidence type="ECO:0000256" key="7">
    <source>
        <dbReference type="ARBA" id="ARBA00022771"/>
    </source>
</evidence>
<evidence type="ECO:0000256" key="3">
    <source>
        <dbReference type="ARBA" id="ARBA00012483"/>
    </source>
</evidence>
<dbReference type="Proteomes" id="UP000274429">
    <property type="component" value="Unassembled WGS sequence"/>
</dbReference>
<dbReference type="GO" id="GO:0008270">
    <property type="term" value="F:zinc ion binding"/>
    <property type="evidence" value="ECO:0007669"/>
    <property type="project" value="UniProtKB-KW"/>
</dbReference>
<dbReference type="WBParaSite" id="TTAC_0001039501-mRNA-1">
    <property type="protein sequence ID" value="TTAC_0001039501-mRNA-1"/>
    <property type="gene ID" value="TTAC_0001039501"/>
</dbReference>
<evidence type="ECO:0000256" key="13">
    <source>
        <dbReference type="SAM" id="MobiDB-lite"/>
    </source>
</evidence>
<evidence type="ECO:0000313" key="16">
    <source>
        <dbReference type="Proteomes" id="UP000274429"/>
    </source>
</evidence>
<evidence type="ECO:0000256" key="9">
    <source>
        <dbReference type="ARBA" id="ARBA00022833"/>
    </source>
</evidence>
<organism evidence="17">
    <name type="scientific">Hydatigena taeniaeformis</name>
    <name type="common">Feline tapeworm</name>
    <name type="synonym">Taenia taeniaeformis</name>
    <dbReference type="NCBI Taxonomy" id="6205"/>
    <lineage>
        <taxon>Eukaryota</taxon>
        <taxon>Metazoa</taxon>
        <taxon>Spiralia</taxon>
        <taxon>Lophotrochozoa</taxon>
        <taxon>Platyhelminthes</taxon>
        <taxon>Cestoda</taxon>
        <taxon>Eucestoda</taxon>
        <taxon>Cyclophyllidea</taxon>
        <taxon>Taeniidae</taxon>
        <taxon>Hydatigera</taxon>
    </lineage>
</organism>
<evidence type="ECO:0000256" key="12">
    <source>
        <dbReference type="PROSITE-ProRule" id="PRU00175"/>
    </source>
</evidence>
<evidence type="ECO:0000256" key="4">
    <source>
        <dbReference type="ARBA" id="ARBA00022679"/>
    </source>
</evidence>
<evidence type="ECO:0000256" key="10">
    <source>
        <dbReference type="ARBA" id="ARBA00022989"/>
    </source>
</evidence>
<name>A0A0R3XA18_HYDTA</name>
<proteinExistence type="predicted"/>
<evidence type="ECO:0000256" key="5">
    <source>
        <dbReference type="ARBA" id="ARBA00022692"/>
    </source>
</evidence>
<dbReference type="OrthoDB" id="8062037at2759"/>
<dbReference type="EMBL" id="UYWX01021620">
    <property type="protein sequence ID" value="VDM35358.1"/>
    <property type="molecule type" value="Genomic_DNA"/>
</dbReference>
<dbReference type="PANTHER" id="PTHR45977">
    <property type="entry name" value="TARGET OF ERK KINASE MPK-1"/>
    <property type="match status" value="1"/>
</dbReference>
<dbReference type="InterPro" id="IPR013083">
    <property type="entry name" value="Znf_RING/FYVE/PHD"/>
</dbReference>
<keyword evidence="8" id="KW-0833">Ubl conjugation pathway</keyword>
<evidence type="ECO:0000313" key="17">
    <source>
        <dbReference type="WBParaSite" id="TTAC_0001039501-mRNA-1"/>
    </source>
</evidence>
<dbReference type="EC" id="2.3.2.27" evidence="3"/>
<dbReference type="GO" id="GO:0061630">
    <property type="term" value="F:ubiquitin protein ligase activity"/>
    <property type="evidence" value="ECO:0007669"/>
    <property type="project" value="UniProtKB-EC"/>
</dbReference>
<dbReference type="Pfam" id="PF13639">
    <property type="entry name" value="zf-RING_2"/>
    <property type="match status" value="1"/>
</dbReference>
<dbReference type="Gene3D" id="3.30.40.10">
    <property type="entry name" value="Zinc/RING finger domain, C3HC4 (zinc finger)"/>
    <property type="match status" value="1"/>
</dbReference>
<dbReference type="SMART" id="SM00184">
    <property type="entry name" value="RING"/>
    <property type="match status" value="1"/>
</dbReference>
<feature type="region of interest" description="Disordered" evidence="13">
    <location>
        <begin position="110"/>
        <end position="131"/>
    </location>
</feature>
<evidence type="ECO:0000256" key="11">
    <source>
        <dbReference type="ARBA" id="ARBA00023136"/>
    </source>
</evidence>
<feature type="domain" description="RING-type" evidence="14">
    <location>
        <begin position="172"/>
        <end position="227"/>
    </location>
</feature>
<dbReference type="STRING" id="6205.A0A0R3XA18"/>
<protein>
    <recommendedName>
        <fullName evidence="3">RING-type E3 ubiquitin transferase</fullName>
        <ecNumber evidence="3">2.3.2.27</ecNumber>
    </recommendedName>
</protein>
<dbReference type="InterPro" id="IPR001841">
    <property type="entry name" value="Znf_RING"/>
</dbReference>
<keyword evidence="16" id="KW-1185">Reference proteome</keyword>
<sequence>MNDFVRQATEAFVTDLDRVNSIASQKLLSNPISVCQRRICHRQRRLQEYESNLRRRSTPPPISFSASSRRAIHYLDCLPVSTVRVRNFNQPVLTENSPQEWQFLTCSSFSDSSSDKTPNAADSGSKYAGSSKMSDSVLEYSLCIERNTECRMRHLIPLQPLCVGPNGRKPECDICLCYVTMTVPCVQNPIAEYETGHKLRHLPCGHGFHRECIDTWLGTAETCPKCRKNVVGCLRRLQTKEAHMRSQSLGKPLPSLRAPSAVTGGTANSSVRFPHPLLN</sequence>
<keyword evidence="5" id="KW-0812">Transmembrane</keyword>
<dbReference type="SUPFAM" id="SSF57850">
    <property type="entry name" value="RING/U-box"/>
    <property type="match status" value="1"/>
</dbReference>
<feature type="region of interest" description="Disordered" evidence="13">
    <location>
        <begin position="244"/>
        <end position="268"/>
    </location>
</feature>
<keyword evidence="6" id="KW-0479">Metal-binding</keyword>
<comment type="catalytic activity">
    <reaction evidence="1">
        <text>S-ubiquitinyl-[E2 ubiquitin-conjugating enzyme]-L-cysteine + [acceptor protein]-L-lysine = [E2 ubiquitin-conjugating enzyme]-L-cysteine + N(6)-ubiquitinyl-[acceptor protein]-L-lysine.</text>
        <dbReference type="EC" id="2.3.2.27"/>
    </reaction>
</comment>
<keyword evidence="11" id="KW-0472">Membrane</keyword>